<accession>A0A9P4UUV7</accession>
<evidence type="ECO:0008006" key="3">
    <source>
        <dbReference type="Google" id="ProtNLM"/>
    </source>
</evidence>
<organism evidence="1 2">
    <name type="scientific">Polyplosphaeria fusca</name>
    <dbReference type="NCBI Taxonomy" id="682080"/>
    <lineage>
        <taxon>Eukaryota</taxon>
        <taxon>Fungi</taxon>
        <taxon>Dikarya</taxon>
        <taxon>Ascomycota</taxon>
        <taxon>Pezizomycotina</taxon>
        <taxon>Dothideomycetes</taxon>
        <taxon>Pleosporomycetidae</taxon>
        <taxon>Pleosporales</taxon>
        <taxon>Tetraplosphaeriaceae</taxon>
        <taxon>Polyplosphaeria</taxon>
    </lineage>
</organism>
<dbReference type="InterPro" id="IPR038883">
    <property type="entry name" value="AN11006-like"/>
</dbReference>
<evidence type="ECO:0000313" key="2">
    <source>
        <dbReference type="Proteomes" id="UP000799444"/>
    </source>
</evidence>
<evidence type="ECO:0000313" key="1">
    <source>
        <dbReference type="EMBL" id="KAF2729312.1"/>
    </source>
</evidence>
<reference evidence="1" key="1">
    <citation type="journal article" date="2020" name="Stud. Mycol.">
        <title>101 Dothideomycetes genomes: a test case for predicting lifestyles and emergence of pathogens.</title>
        <authorList>
            <person name="Haridas S."/>
            <person name="Albert R."/>
            <person name="Binder M."/>
            <person name="Bloem J."/>
            <person name="Labutti K."/>
            <person name="Salamov A."/>
            <person name="Andreopoulos B."/>
            <person name="Baker S."/>
            <person name="Barry K."/>
            <person name="Bills G."/>
            <person name="Bluhm B."/>
            <person name="Cannon C."/>
            <person name="Castanera R."/>
            <person name="Culley D."/>
            <person name="Daum C."/>
            <person name="Ezra D."/>
            <person name="Gonzalez J."/>
            <person name="Henrissat B."/>
            <person name="Kuo A."/>
            <person name="Liang C."/>
            <person name="Lipzen A."/>
            <person name="Lutzoni F."/>
            <person name="Magnuson J."/>
            <person name="Mondo S."/>
            <person name="Nolan M."/>
            <person name="Ohm R."/>
            <person name="Pangilinan J."/>
            <person name="Park H.-J."/>
            <person name="Ramirez L."/>
            <person name="Alfaro M."/>
            <person name="Sun H."/>
            <person name="Tritt A."/>
            <person name="Yoshinaga Y."/>
            <person name="Zwiers L.-H."/>
            <person name="Turgeon B."/>
            <person name="Goodwin S."/>
            <person name="Spatafora J."/>
            <person name="Crous P."/>
            <person name="Grigoriev I."/>
        </authorList>
    </citation>
    <scope>NUCLEOTIDE SEQUENCE</scope>
    <source>
        <strain evidence="1">CBS 125425</strain>
    </source>
</reference>
<dbReference type="EMBL" id="ML996249">
    <property type="protein sequence ID" value="KAF2729312.1"/>
    <property type="molecule type" value="Genomic_DNA"/>
</dbReference>
<comment type="caution">
    <text evidence="1">The sequence shown here is derived from an EMBL/GenBank/DDBJ whole genome shotgun (WGS) entry which is preliminary data.</text>
</comment>
<sequence length="340" mass="40715">MASYRHNMTKNDTKTDTNKETAWLVYAKQDLKPYQTKRTMHIFTELKYQRPFADQVQTVSFFDLPGELRNEVYRYHLVLDRPMELWAKTNEREHDWPVRWRDIAFWRKLIRSRKLNLGLFRVCKQLNLEAAPIFYGENEFRFSGINGHIVAHSMFFTIRQRNFQWLKSITIAMPFFSNNEGCFASNWNAVTPRRIEDVLHASPYRSQRLETRRRYNSYDVSFYRLVRYMKQATSLETMNLVLPDSFAIITYQLNIWTVFQELVLAKPFLDVVIVRMQHPDSNRLYERDRQRRLIKKLKAMCGICHVKQALYAKNGQWTLESDVVDDDLTDILPDIGRLFQ</sequence>
<gene>
    <name evidence="1" type="ORF">EJ04DRAFT_556187</name>
</gene>
<dbReference type="Proteomes" id="UP000799444">
    <property type="component" value="Unassembled WGS sequence"/>
</dbReference>
<dbReference type="PANTHER" id="PTHR42085">
    <property type="entry name" value="F-BOX DOMAIN-CONTAINING PROTEIN"/>
    <property type="match status" value="1"/>
</dbReference>
<protein>
    <recommendedName>
        <fullName evidence="3">F-box domain-containing protein</fullName>
    </recommendedName>
</protein>
<dbReference type="AlphaFoldDB" id="A0A9P4UUV7"/>
<dbReference type="OrthoDB" id="5272396at2759"/>
<keyword evidence="2" id="KW-1185">Reference proteome</keyword>
<proteinExistence type="predicted"/>
<name>A0A9P4UUV7_9PLEO</name>
<dbReference type="PANTHER" id="PTHR42085:SF1">
    <property type="entry name" value="F-BOX DOMAIN-CONTAINING PROTEIN"/>
    <property type="match status" value="1"/>
</dbReference>